<dbReference type="CDD" id="cd06171">
    <property type="entry name" value="Sigma70_r4"/>
    <property type="match status" value="1"/>
</dbReference>
<evidence type="ECO:0000259" key="9">
    <source>
        <dbReference type="PROSITE" id="PS00715"/>
    </source>
</evidence>
<dbReference type="HAMAP" id="MF_00963">
    <property type="entry name" value="Sigma70_RpoD_SigA"/>
    <property type="match status" value="1"/>
</dbReference>
<dbReference type="InterPro" id="IPR013324">
    <property type="entry name" value="RNA_pol_sigma_r3/r4-like"/>
</dbReference>
<dbReference type="Pfam" id="PF04545">
    <property type="entry name" value="Sigma70_r4"/>
    <property type="match status" value="1"/>
</dbReference>
<evidence type="ECO:0000259" key="10">
    <source>
        <dbReference type="PROSITE" id="PS00716"/>
    </source>
</evidence>
<feature type="compositionally biased region" description="Low complexity" evidence="8">
    <location>
        <begin position="44"/>
        <end position="56"/>
    </location>
</feature>
<feature type="domain" description="RNA polymerase sigma-70" evidence="9">
    <location>
        <begin position="447"/>
        <end position="460"/>
    </location>
</feature>
<keyword evidence="3 6" id="KW-0731">Sigma factor</keyword>
<dbReference type="Gene3D" id="1.10.10.10">
    <property type="entry name" value="Winged helix-like DNA-binding domain superfamily/Winged helix DNA-binding domain"/>
    <property type="match status" value="2"/>
</dbReference>
<dbReference type="GO" id="GO:0016987">
    <property type="term" value="F:sigma factor activity"/>
    <property type="evidence" value="ECO:0007669"/>
    <property type="project" value="UniProtKB-UniRule"/>
</dbReference>
<dbReference type="Pfam" id="PF04539">
    <property type="entry name" value="Sigma70_r3"/>
    <property type="match status" value="1"/>
</dbReference>
<evidence type="ECO:0000256" key="1">
    <source>
        <dbReference type="ARBA" id="ARBA00022490"/>
    </source>
</evidence>
<comment type="function">
    <text evidence="6">Sigma factors are initiation factors that promote the attachment of RNA polymerase to specific initiation sites and are then released. This sigma factor is the primary sigma factor during exponential growth.</text>
</comment>
<evidence type="ECO:0000256" key="6">
    <source>
        <dbReference type="HAMAP-Rule" id="MF_00963"/>
    </source>
</evidence>
<dbReference type="InterPro" id="IPR007127">
    <property type="entry name" value="RNA_pol_sigma_70_r1_1"/>
</dbReference>
<dbReference type="InterPro" id="IPR050239">
    <property type="entry name" value="Sigma-70_RNA_pol_init_factors"/>
</dbReference>
<dbReference type="InterPro" id="IPR028630">
    <property type="entry name" value="Sigma70_RpoD"/>
</dbReference>
<dbReference type="GO" id="GO:0005737">
    <property type="term" value="C:cytoplasm"/>
    <property type="evidence" value="ECO:0007669"/>
    <property type="project" value="UniProtKB-SubCell"/>
</dbReference>
<organism evidence="11 12">
    <name type="scientific">Candidatus Methylomirabilis lanthanidiphila</name>
    <dbReference type="NCBI Taxonomy" id="2211376"/>
    <lineage>
        <taxon>Bacteria</taxon>
        <taxon>Candidatus Methylomirabilota</taxon>
        <taxon>Candidatus Methylomirabilia</taxon>
        <taxon>Candidatus Methylomirabilales</taxon>
        <taxon>Candidatus Methylomirabilaceae</taxon>
        <taxon>Candidatus Methylomirabilis</taxon>
    </lineage>
</organism>
<dbReference type="InterPro" id="IPR009042">
    <property type="entry name" value="RNA_pol_sigma70_r1_2"/>
</dbReference>
<dbReference type="InterPro" id="IPR013325">
    <property type="entry name" value="RNA_pol_sigma_r2"/>
</dbReference>
<feature type="compositionally biased region" description="Acidic residues" evidence="8">
    <location>
        <begin position="142"/>
        <end position="152"/>
    </location>
</feature>
<gene>
    <name evidence="6" type="primary">sigA</name>
    <name evidence="11" type="ORF">MELA_02566</name>
</gene>
<dbReference type="NCBIfam" id="TIGR02393">
    <property type="entry name" value="RpoD_Cterm"/>
    <property type="match status" value="1"/>
</dbReference>
<feature type="region of interest" description="Disordered" evidence="8">
    <location>
        <begin position="130"/>
        <end position="165"/>
    </location>
</feature>
<dbReference type="PANTHER" id="PTHR30603">
    <property type="entry name" value="RNA POLYMERASE SIGMA FACTOR RPO"/>
    <property type="match status" value="1"/>
</dbReference>
<dbReference type="FunFam" id="1.10.10.10:FF:000004">
    <property type="entry name" value="RNA polymerase sigma factor SigA"/>
    <property type="match status" value="1"/>
</dbReference>
<comment type="similarity">
    <text evidence="6">Belongs to the sigma-70 factor family. RpoD/SigA subfamily.</text>
</comment>
<dbReference type="FunFam" id="1.10.10.10:FF:000002">
    <property type="entry name" value="RNA polymerase sigma factor SigA"/>
    <property type="match status" value="1"/>
</dbReference>
<accession>A0A564ZLF7</accession>
<feature type="region of interest" description="Sigma-70 factor domain-2" evidence="6">
    <location>
        <begin position="423"/>
        <end position="493"/>
    </location>
</feature>
<comment type="subcellular location">
    <subcellularLocation>
        <location evidence="6">Cytoplasm</location>
    </subcellularLocation>
</comment>
<evidence type="ECO:0000256" key="5">
    <source>
        <dbReference type="ARBA" id="ARBA00023163"/>
    </source>
</evidence>
<sequence>MADTRKPRQPLKATLRGAHRQTTHPSHAVPARTVLSKQGKQDKTAAASVTSSAKSARGNAGSKNAKKPMTITRTDIKEGIKPLVSLGRKKGYLTYEEVNSFLPEEVTSGDQIDKILNLFDEMDIEVVDETERTKAVKSPEPQQEEESAEVEPELAPPTGGRTDDPVRMYLREMGKTPLLTREGEIQIAKRIEEGHKEVAEAVCQAGVAVREITEIGERLLHGKARIFELLSLNEFDEISEQKERELLTEHTPALEALRDEQVKIDGLRRRYQRGVGRLSERWQQKILNELARRKAAQATLIRKLHVNQRVIDRVVARIRNLLERIEQGEHELRDVARSHRLSMEDIRTLSGNGRGKTTAVRGILRRAGLDRKGLDECEHAISTIQRKIRSVEEEADAAGKELRSLLHAITTGEQKAHFAKKEMVEANLRLVISIAKKYTNRGLQFLDLIQEGNIGLMRAVDKFEYQRGYKFSTYATWWVRQAITRAIADQARTIRIPVHMIETINKLTRASRYLVQEFGREPTPEEIAQKIDLPVDKVRKVLKIAQEPISLETPIGEEEGSHLGDFIEDKAVISPIEAVIGMNLSGQTEQVLETLTEREQKILKLRFGLGDGRDHTLEEVGQQFDVTRERIRQIEAKALRKLRHPTRSRKLKSFVES</sequence>
<dbReference type="PANTHER" id="PTHR30603:SF60">
    <property type="entry name" value="RNA POLYMERASE SIGMA FACTOR RPOD"/>
    <property type="match status" value="1"/>
</dbReference>
<evidence type="ECO:0000256" key="7">
    <source>
        <dbReference type="SAM" id="Coils"/>
    </source>
</evidence>
<evidence type="ECO:0000256" key="4">
    <source>
        <dbReference type="ARBA" id="ARBA00023125"/>
    </source>
</evidence>
<dbReference type="AlphaFoldDB" id="A0A564ZLF7"/>
<dbReference type="SUPFAM" id="SSF88946">
    <property type="entry name" value="Sigma2 domain of RNA polymerase sigma factors"/>
    <property type="match status" value="1"/>
</dbReference>
<dbReference type="InterPro" id="IPR036388">
    <property type="entry name" value="WH-like_DNA-bd_sf"/>
</dbReference>
<reference evidence="11 12" key="1">
    <citation type="submission" date="2019-07" db="EMBL/GenBank/DDBJ databases">
        <authorList>
            <person name="Cremers G."/>
        </authorList>
    </citation>
    <scope>NUCLEOTIDE SEQUENCE [LARGE SCALE GENOMIC DNA]</scope>
</reference>
<evidence type="ECO:0000313" key="12">
    <source>
        <dbReference type="Proteomes" id="UP000334340"/>
    </source>
</evidence>
<comment type="subunit">
    <text evidence="6">Interacts transiently with the RNA polymerase catalytic core.</text>
</comment>
<dbReference type="InterPro" id="IPR007627">
    <property type="entry name" value="RNA_pol_sigma70_r2"/>
</dbReference>
<dbReference type="Gene3D" id="1.10.601.10">
    <property type="entry name" value="RNA Polymerase Primary Sigma Factor"/>
    <property type="match status" value="1"/>
</dbReference>
<dbReference type="InterPro" id="IPR012760">
    <property type="entry name" value="RNA_pol_sigma_RpoD_C"/>
</dbReference>
<dbReference type="NCBIfam" id="NF004208">
    <property type="entry name" value="PRK05658.1"/>
    <property type="match status" value="1"/>
</dbReference>
<dbReference type="SUPFAM" id="SSF88659">
    <property type="entry name" value="Sigma3 and sigma4 domains of RNA polymerase sigma factors"/>
    <property type="match status" value="2"/>
</dbReference>
<dbReference type="PROSITE" id="PS00715">
    <property type="entry name" value="SIGMA70_1"/>
    <property type="match status" value="1"/>
</dbReference>
<protein>
    <recommendedName>
        <fullName evidence="6">RNA polymerase sigma factor SigA</fullName>
    </recommendedName>
</protein>
<dbReference type="FunFam" id="1.10.601.10:FF:000001">
    <property type="entry name" value="RNA polymerase sigma factor SigA"/>
    <property type="match status" value="1"/>
</dbReference>
<dbReference type="InterPro" id="IPR007624">
    <property type="entry name" value="RNA_pol_sigma70_r3"/>
</dbReference>
<dbReference type="GO" id="GO:0003677">
    <property type="term" value="F:DNA binding"/>
    <property type="evidence" value="ECO:0007669"/>
    <property type="project" value="UniProtKB-UniRule"/>
</dbReference>
<evidence type="ECO:0000256" key="2">
    <source>
        <dbReference type="ARBA" id="ARBA00023015"/>
    </source>
</evidence>
<dbReference type="EMBL" id="CABIKM010000045">
    <property type="protein sequence ID" value="VUZ86169.1"/>
    <property type="molecule type" value="Genomic_DNA"/>
</dbReference>
<evidence type="ECO:0000256" key="8">
    <source>
        <dbReference type="SAM" id="MobiDB-lite"/>
    </source>
</evidence>
<dbReference type="InterPro" id="IPR014284">
    <property type="entry name" value="RNA_pol_sigma-70_dom"/>
</dbReference>
<feature type="coiled-coil region" evidence="7">
    <location>
        <begin position="311"/>
        <end position="338"/>
    </location>
</feature>
<feature type="coiled-coil region" evidence="7">
    <location>
        <begin position="374"/>
        <end position="408"/>
    </location>
</feature>
<dbReference type="PROSITE" id="PS00716">
    <property type="entry name" value="SIGMA70_2"/>
    <property type="match status" value="1"/>
</dbReference>
<dbReference type="NCBIfam" id="TIGR02937">
    <property type="entry name" value="sigma70-ECF"/>
    <property type="match status" value="1"/>
</dbReference>
<dbReference type="GO" id="GO:0006352">
    <property type="term" value="P:DNA-templated transcription initiation"/>
    <property type="evidence" value="ECO:0007669"/>
    <property type="project" value="UniProtKB-UniRule"/>
</dbReference>
<keyword evidence="2 6" id="KW-0805">Transcription regulation</keyword>
<dbReference type="Gene3D" id="1.10.220.120">
    <property type="entry name" value="Sigma-70 factor, region 1.1"/>
    <property type="match status" value="1"/>
</dbReference>
<dbReference type="InterPro" id="IPR000943">
    <property type="entry name" value="RNA_pol_sigma70"/>
</dbReference>
<feature type="region of interest" description="Sigma-70 factor domain-3" evidence="6">
    <location>
        <begin position="502"/>
        <end position="578"/>
    </location>
</feature>
<feature type="DNA-binding region" description="H-T-H motif" evidence="6">
    <location>
        <begin position="617"/>
        <end position="636"/>
    </location>
</feature>
<feature type="domain" description="RNA polymerase sigma-70" evidence="10">
    <location>
        <begin position="616"/>
        <end position="642"/>
    </location>
</feature>
<keyword evidence="4 6" id="KW-0238">DNA-binding</keyword>
<keyword evidence="7" id="KW-0175">Coiled coil</keyword>
<keyword evidence="12" id="KW-1185">Reference proteome</keyword>
<dbReference type="InterPro" id="IPR007630">
    <property type="entry name" value="RNA_pol_sigma70_r4"/>
</dbReference>
<dbReference type="PRINTS" id="PR00046">
    <property type="entry name" value="SIGMA70FCT"/>
</dbReference>
<keyword evidence="1 6" id="KW-0963">Cytoplasm</keyword>
<feature type="short sequence motif" description="Interaction with polymerase core subunit RpoC" evidence="6">
    <location>
        <begin position="447"/>
        <end position="450"/>
    </location>
</feature>
<evidence type="ECO:0000313" key="11">
    <source>
        <dbReference type="EMBL" id="VUZ86169.1"/>
    </source>
</evidence>
<feature type="region of interest" description="Sigma-70 factor domain-4" evidence="6">
    <location>
        <begin position="591"/>
        <end position="644"/>
    </location>
</feature>
<feature type="region of interest" description="Disordered" evidence="8">
    <location>
        <begin position="1"/>
        <end position="73"/>
    </location>
</feature>
<dbReference type="Pfam" id="PF03979">
    <property type="entry name" value="Sigma70_r1_1"/>
    <property type="match status" value="1"/>
</dbReference>
<dbReference type="Pfam" id="PF00140">
    <property type="entry name" value="Sigma70_r1_2"/>
    <property type="match status" value="1"/>
</dbReference>
<keyword evidence="5 6" id="KW-0804">Transcription</keyword>
<name>A0A564ZLF7_9BACT</name>
<dbReference type="InterPro" id="IPR042189">
    <property type="entry name" value="RNA_pol_sigma_70_r1_1_sf"/>
</dbReference>
<evidence type="ECO:0000256" key="3">
    <source>
        <dbReference type="ARBA" id="ARBA00023082"/>
    </source>
</evidence>
<dbReference type="Proteomes" id="UP000334340">
    <property type="component" value="Unassembled WGS sequence"/>
</dbReference>
<dbReference type="Pfam" id="PF04542">
    <property type="entry name" value="Sigma70_r2"/>
    <property type="match status" value="1"/>
</dbReference>
<proteinExistence type="inferred from homology"/>